<evidence type="ECO:0000313" key="3">
    <source>
        <dbReference type="Proteomes" id="UP000198341"/>
    </source>
</evidence>
<sequence>MRPRFLGDQTPTAQFLNDITQVLSLKLTCVRVLLLTKVVCARIVSSSLGEDAREEKENADAPPPKPPPLTLKDLTDETTSRETIEICTSLIETIVRGAVRYELDANELRNELEQLGLPKEHTDAIAIPYGENKDKLRECMLKKVIRIGRDEEGNDYGKVGCSWEIVARAVDTTRTKKEEGEDLTAPDLRVKVSIGGCAFTADEIDLRVCINEMKSARAAMNE</sequence>
<evidence type="ECO:0000256" key="1">
    <source>
        <dbReference type="SAM" id="MobiDB-lite"/>
    </source>
</evidence>
<name>K8EJC4_9CHLO</name>
<dbReference type="GeneID" id="19013373"/>
<dbReference type="RefSeq" id="XP_007510598.1">
    <property type="nucleotide sequence ID" value="XM_007510536.1"/>
</dbReference>
<dbReference type="PANTHER" id="PTHR16231">
    <property type="entry name" value="COMM DOMAIN-CONTAINING PROTEIN 4-8 FAMILY MEMBER"/>
    <property type="match status" value="1"/>
</dbReference>
<dbReference type="OrthoDB" id="566628at2759"/>
<organism evidence="2 3">
    <name type="scientific">Bathycoccus prasinos</name>
    <dbReference type="NCBI Taxonomy" id="41875"/>
    <lineage>
        <taxon>Eukaryota</taxon>
        <taxon>Viridiplantae</taxon>
        <taxon>Chlorophyta</taxon>
        <taxon>Mamiellophyceae</taxon>
        <taxon>Mamiellales</taxon>
        <taxon>Bathycoccaceae</taxon>
        <taxon>Bathycoccus</taxon>
    </lineage>
</organism>
<gene>
    <name evidence="2" type="ordered locus">Bathy10g02980</name>
</gene>
<dbReference type="KEGG" id="bpg:Bathy10g02980"/>
<dbReference type="PANTHER" id="PTHR16231:SF4">
    <property type="entry name" value="COMM DOMAIN-CONTAINING PROTEIN 4"/>
    <property type="match status" value="1"/>
</dbReference>
<dbReference type="Proteomes" id="UP000198341">
    <property type="component" value="Chromosome 10"/>
</dbReference>
<evidence type="ECO:0000313" key="2">
    <source>
        <dbReference type="EMBL" id="CCO18131.1"/>
    </source>
</evidence>
<reference evidence="2 3" key="1">
    <citation type="submission" date="2011-10" db="EMBL/GenBank/DDBJ databases">
        <authorList>
            <person name="Genoscope - CEA"/>
        </authorList>
    </citation>
    <scope>NUCLEOTIDE SEQUENCE [LARGE SCALE GENOMIC DNA]</scope>
    <source>
        <strain evidence="2 3">RCC 1105</strain>
    </source>
</reference>
<keyword evidence="3" id="KW-1185">Reference proteome</keyword>
<proteinExistence type="predicted"/>
<dbReference type="Pfam" id="PF21672">
    <property type="entry name" value="COMM_HN"/>
    <property type="match status" value="1"/>
</dbReference>
<dbReference type="AlphaFoldDB" id="K8EJC4"/>
<dbReference type="InterPro" id="IPR047155">
    <property type="entry name" value="COMMD4/6/7/8"/>
</dbReference>
<protein>
    <submittedName>
        <fullName evidence="2">COMM domain-containing protein, putative</fullName>
    </submittedName>
</protein>
<accession>K8EJC4</accession>
<dbReference type="STRING" id="41875.K8EJC4"/>
<dbReference type="EMBL" id="FO082269">
    <property type="protein sequence ID" value="CCO18131.1"/>
    <property type="molecule type" value="Genomic_DNA"/>
</dbReference>
<feature type="region of interest" description="Disordered" evidence="1">
    <location>
        <begin position="51"/>
        <end position="76"/>
    </location>
</feature>